<protein>
    <submittedName>
        <fullName evidence="1">Uncharacterized protein</fullName>
    </submittedName>
</protein>
<name>A0AAW0AGN7_9AGAR</name>
<sequence length="341" mass="37198">MPKSPSQVYNGLAGQKHGIPQFTPEPSQNLPAEYRALGVSIGDVGVWRDGAFEFLFSSCLPATHPINHANGVPPDFSGFPLCPCDVSQRPYHSAGSIIASTKVAQVALEISGSSVIPCVLFEFKLDRELMWSSVFPTTLGSSLTLKFESTEGALLVLPDGASRQNLLPMKSFRAYVQDNASQWYRFASDWLPSSDSLFVVTGCDKAASWAIATASATTATIGISLKLSVVGLTEGTLAPKYQWKDFGSATVRTSQPCDNSSAMENQCIFIRGFIVPRSIPLVSFVAERMRRLGRAMSLRDQDRIRDCGFRVRPANSHIGQARKVLSKEPMNEIDEPQADEE</sequence>
<gene>
    <name evidence="1" type="ORF">R3P38DRAFT_1610806</name>
</gene>
<organism evidence="1 2">
    <name type="scientific">Favolaschia claudopus</name>
    <dbReference type="NCBI Taxonomy" id="2862362"/>
    <lineage>
        <taxon>Eukaryota</taxon>
        <taxon>Fungi</taxon>
        <taxon>Dikarya</taxon>
        <taxon>Basidiomycota</taxon>
        <taxon>Agaricomycotina</taxon>
        <taxon>Agaricomycetes</taxon>
        <taxon>Agaricomycetidae</taxon>
        <taxon>Agaricales</taxon>
        <taxon>Marasmiineae</taxon>
        <taxon>Mycenaceae</taxon>
        <taxon>Favolaschia</taxon>
    </lineage>
</organism>
<evidence type="ECO:0000313" key="2">
    <source>
        <dbReference type="Proteomes" id="UP001362999"/>
    </source>
</evidence>
<accession>A0AAW0AGN7</accession>
<evidence type="ECO:0000313" key="1">
    <source>
        <dbReference type="EMBL" id="KAK7008233.1"/>
    </source>
</evidence>
<proteinExistence type="predicted"/>
<dbReference type="EMBL" id="JAWWNJ010000068">
    <property type="protein sequence ID" value="KAK7008233.1"/>
    <property type="molecule type" value="Genomic_DNA"/>
</dbReference>
<reference evidence="1 2" key="1">
    <citation type="journal article" date="2024" name="J Genomics">
        <title>Draft genome sequencing and assembly of Favolaschia claudopus CIRM-BRFM 2984 isolated from oak limbs.</title>
        <authorList>
            <person name="Navarro D."/>
            <person name="Drula E."/>
            <person name="Chaduli D."/>
            <person name="Cazenave R."/>
            <person name="Ahrendt S."/>
            <person name="Wang J."/>
            <person name="Lipzen A."/>
            <person name="Daum C."/>
            <person name="Barry K."/>
            <person name="Grigoriev I.V."/>
            <person name="Favel A."/>
            <person name="Rosso M.N."/>
            <person name="Martin F."/>
        </authorList>
    </citation>
    <scope>NUCLEOTIDE SEQUENCE [LARGE SCALE GENOMIC DNA]</scope>
    <source>
        <strain evidence="1 2">CIRM-BRFM 2984</strain>
    </source>
</reference>
<comment type="caution">
    <text evidence="1">The sequence shown here is derived from an EMBL/GenBank/DDBJ whole genome shotgun (WGS) entry which is preliminary data.</text>
</comment>
<dbReference type="Proteomes" id="UP001362999">
    <property type="component" value="Unassembled WGS sequence"/>
</dbReference>
<dbReference type="AlphaFoldDB" id="A0AAW0AGN7"/>
<keyword evidence="2" id="KW-1185">Reference proteome</keyword>